<dbReference type="STRING" id="1448308.A0A2T2N7V4"/>
<name>A0A2T2N7V4_CORCC</name>
<dbReference type="InterPro" id="IPR027417">
    <property type="entry name" value="P-loop_NTPase"/>
</dbReference>
<dbReference type="EMBL" id="KZ678144">
    <property type="protein sequence ID" value="PSN61495.1"/>
    <property type="molecule type" value="Genomic_DNA"/>
</dbReference>
<feature type="domain" description="Nephrocystin 3-like N-terminal" evidence="2">
    <location>
        <begin position="94"/>
        <end position="132"/>
    </location>
</feature>
<dbReference type="Pfam" id="PF24883">
    <property type="entry name" value="NPHP3_N"/>
    <property type="match status" value="1"/>
</dbReference>
<dbReference type="PANTHER" id="PTHR10039">
    <property type="entry name" value="AMELOGENIN"/>
    <property type="match status" value="1"/>
</dbReference>
<keyword evidence="1" id="KW-0677">Repeat</keyword>
<dbReference type="Proteomes" id="UP000240883">
    <property type="component" value="Unassembled WGS sequence"/>
</dbReference>
<gene>
    <name evidence="3" type="ORF">BS50DRAFT_152841</name>
</gene>
<organism evidence="3 4">
    <name type="scientific">Corynespora cassiicola Philippines</name>
    <dbReference type="NCBI Taxonomy" id="1448308"/>
    <lineage>
        <taxon>Eukaryota</taxon>
        <taxon>Fungi</taxon>
        <taxon>Dikarya</taxon>
        <taxon>Ascomycota</taxon>
        <taxon>Pezizomycotina</taxon>
        <taxon>Dothideomycetes</taxon>
        <taxon>Pleosporomycetidae</taxon>
        <taxon>Pleosporales</taxon>
        <taxon>Corynesporascaceae</taxon>
        <taxon>Corynespora</taxon>
    </lineage>
</organism>
<protein>
    <recommendedName>
        <fullName evidence="2">Nephrocystin 3-like N-terminal domain-containing protein</fullName>
    </recommendedName>
</protein>
<sequence length="182" mass="20977">MNISNLKMEITEGIESLRLQLTNTDHQSPRADQNTDQSNIYALAASIVQSEMSGANMIASITLLESLVFEEMEYRYSSIREAHPKFFEHVLDSRIIPWLQSNELLFWISGKPGSGKSTLMKFLADDPRKKERNDGPQIYRRHRAVGIIKNRPKDYGWYLDYDVPKFYTAKLQSIIATHLPLN</sequence>
<evidence type="ECO:0000313" key="4">
    <source>
        <dbReference type="Proteomes" id="UP000240883"/>
    </source>
</evidence>
<dbReference type="SUPFAM" id="SSF52540">
    <property type="entry name" value="P-loop containing nucleoside triphosphate hydrolases"/>
    <property type="match status" value="1"/>
</dbReference>
<keyword evidence="4" id="KW-1185">Reference proteome</keyword>
<dbReference type="AlphaFoldDB" id="A0A2T2N7V4"/>
<dbReference type="InterPro" id="IPR056884">
    <property type="entry name" value="NPHP3-like_N"/>
</dbReference>
<dbReference type="OrthoDB" id="443402at2759"/>
<dbReference type="PANTHER" id="PTHR10039:SF5">
    <property type="entry name" value="NACHT DOMAIN-CONTAINING PROTEIN"/>
    <property type="match status" value="1"/>
</dbReference>
<evidence type="ECO:0000313" key="3">
    <source>
        <dbReference type="EMBL" id="PSN61495.1"/>
    </source>
</evidence>
<evidence type="ECO:0000256" key="1">
    <source>
        <dbReference type="ARBA" id="ARBA00022737"/>
    </source>
</evidence>
<evidence type="ECO:0000259" key="2">
    <source>
        <dbReference type="Pfam" id="PF24883"/>
    </source>
</evidence>
<accession>A0A2T2N7V4</accession>
<proteinExistence type="predicted"/>
<reference evidence="3 4" key="1">
    <citation type="journal article" date="2018" name="Front. Microbiol.">
        <title>Genome-Wide Analysis of Corynespora cassiicola Leaf Fall Disease Putative Effectors.</title>
        <authorList>
            <person name="Lopez D."/>
            <person name="Ribeiro S."/>
            <person name="Label P."/>
            <person name="Fumanal B."/>
            <person name="Venisse J.S."/>
            <person name="Kohler A."/>
            <person name="de Oliveira R.R."/>
            <person name="Labutti K."/>
            <person name="Lipzen A."/>
            <person name="Lail K."/>
            <person name="Bauer D."/>
            <person name="Ohm R.A."/>
            <person name="Barry K.W."/>
            <person name="Spatafora J."/>
            <person name="Grigoriev I.V."/>
            <person name="Martin F.M."/>
            <person name="Pujade-Renaud V."/>
        </authorList>
    </citation>
    <scope>NUCLEOTIDE SEQUENCE [LARGE SCALE GENOMIC DNA]</scope>
    <source>
        <strain evidence="3 4">Philippines</strain>
    </source>
</reference>